<reference evidence="4 5" key="1">
    <citation type="submission" date="2018-11" db="EMBL/GenBank/DDBJ databases">
        <authorList>
            <consortium name="Pathogen Informatics"/>
        </authorList>
    </citation>
    <scope>NUCLEOTIDE SEQUENCE [LARGE SCALE GENOMIC DNA]</scope>
</reference>
<feature type="region of interest" description="Disordered" evidence="2">
    <location>
        <begin position="278"/>
        <end position="297"/>
    </location>
</feature>
<dbReference type="Proteomes" id="UP000274504">
    <property type="component" value="Unassembled WGS sequence"/>
</dbReference>
<dbReference type="InterPro" id="IPR019384">
    <property type="entry name" value="FHIP"/>
</dbReference>
<dbReference type="OrthoDB" id="6287422at2759"/>
<protein>
    <recommendedName>
        <fullName evidence="3">FHF complex subunit HOOK-interacting protein C-terminal domain-containing protein</fullName>
    </recommendedName>
</protein>
<evidence type="ECO:0000313" key="4">
    <source>
        <dbReference type="EMBL" id="VDL19658.1"/>
    </source>
</evidence>
<gene>
    <name evidence="4" type="ORF">HDID_LOCUS2197</name>
</gene>
<evidence type="ECO:0000256" key="1">
    <source>
        <dbReference type="ARBA" id="ARBA00024336"/>
    </source>
</evidence>
<dbReference type="EMBL" id="UYSG01000508">
    <property type="protein sequence ID" value="VDL19658.1"/>
    <property type="molecule type" value="Genomic_DNA"/>
</dbReference>
<evidence type="ECO:0000313" key="5">
    <source>
        <dbReference type="Proteomes" id="UP000274504"/>
    </source>
</evidence>
<dbReference type="PANTHER" id="PTHR21705">
    <property type="entry name" value="RAI16 PROTEIN-RELATED"/>
    <property type="match status" value="1"/>
</dbReference>
<accession>A0A3P6WI27</accession>
<feature type="compositionally biased region" description="Polar residues" evidence="2">
    <location>
        <begin position="279"/>
        <end position="297"/>
    </location>
</feature>
<dbReference type="AlphaFoldDB" id="A0A3P6WI27"/>
<evidence type="ECO:0000259" key="3">
    <source>
        <dbReference type="Pfam" id="PF19314"/>
    </source>
</evidence>
<proteinExistence type="inferred from homology"/>
<feature type="domain" description="FHF complex subunit HOOK-interacting protein C-terminal" evidence="3">
    <location>
        <begin position="469"/>
        <end position="544"/>
    </location>
</feature>
<name>A0A3P6WI27_HYMDI</name>
<evidence type="ECO:0000256" key="2">
    <source>
        <dbReference type="SAM" id="MobiDB-lite"/>
    </source>
</evidence>
<dbReference type="Pfam" id="PF19314">
    <property type="entry name" value="DUF5917"/>
    <property type="match status" value="1"/>
</dbReference>
<organism evidence="4 5">
    <name type="scientific">Hymenolepis diminuta</name>
    <name type="common">Rat tapeworm</name>
    <dbReference type="NCBI Taxonomy" id="6216"/>
    <lineage>
        <taxon>Eukaryota</taxon>
        <taxon>Metazoa</taxon>
        <taxon>Spiralia</taxon>
        <taxon>Lophotrochozoa</taxon>
        <taxon>Platyhelminthes</taxon>
        <taxon>Cestoda</taxon>
        <taxon>Eucestoda</taxon>
        <taxon>Cyclophyllidea</taxon>
        <taxon>Hymenolepididae</taxon>
        <taxon>Hymenolepis</taxon>
    </lineage>
</organism>
<sequence>MGPHTELRKTVTNPSSFISSAGQYLALIPPYSSPSVKPADVSEASRWESSQNGGLSSFIIDRSFMAKLNAESDLGPIESQRIRKNRMRSCLLEARKLIAERKAACCDWRFSYDFGDPSPSIVSSAHMNENLLIPLPQEGLQNADECAAIVDLYRKFSENPDRNQWELDGLTQMTAEDDSILADLERFSAILREPTVSTPYYSRKATAPNSKNTSGVESRRDRQSEKKGTSDLEDIKRTSSLYDITFVDIDPDDITESVDLPPHIQINRMAQSGPIRRVSISSADSTTSQRSVELSLTESSEQLPLGVEEITKKGGVSDLMLYLDRIPGGDYGDGKAVESRFEACMRQFDKESQEKKVIDDGGDLKGRDALKGIDSGFASVDSALIKTSSTVLESSSIEAASFNPDKLIFDLCKVQISPFWGDSLNQTPNCFLLMGVMGRWYKCMIWLKITICSDDGLQLCSFPLLSLAGPLLTAILKLVNDIPSNHLYTNLQVTRLVTHLMALPLPIMRLQLLPLSLQETRGLGAHQLLYTTLTAVRQRFDCYVNLYFPAALNPSTDSAVAFVNLVGSLREIVFSQRMKQMRFYAHRPSRTLPILLYILVVESPKRLSWLLSRLRLNSLTNALTPSPSQFSSSPFKDDGKVNCDHEWRTLAMNRLGGIGSSSGSNLVPLKSVKDEKSRDILMALFVFEEFCRELSALCLEHSVAL</sequence>
<dbReference type="InterPro" id="IPR045669">
    <property type="entry name" value="FHIP_C"/>
</dbReference>
<feature type="compositionally biased region" description="Basic and acidic residues" evidence="2">
    <location>
        <begin position="217"/>
        <end position="232"/>
    </location>
</feature>
<dbReference type="PANTHER" id="PTHR21705:SF11">
    <property type="entry name" value="FHIP FAMILY PROTEIN CG3558"/>
    <property type="match status" value="1"/>
</dbReference>
<feature type="compositionally biased region" description="Polar residues" evidence="2">
    <location>
        <begin position="207"/>
        <end position="216"/>
    </location>
</feature>
<feature type="region of interest" description="Disordered" evidence="2">
    <location>
        <begin position="200"/>
        <end position="232"/>
    </location>
</feature>
<comment type="similarity">
    <text evidence="1">Belongs to the FHIP family.</text>
</comment>